<sequence>MSRSQLGDVVAAYLVNRPWGVQQVADATYAIEVHGEHGQWQSYLTVREDEQQVLVHAILPFRIPFDRRAEVALYLTRANYGLVIGNFEFDLDDGEVRFKTAIDVEGAALTEALVDHLVIAGAVTTDRYLPGIHAVVEGATAREAIAVVEGEQGQEL</sequence>
<name>C7M3B2_ACIFD</name>
<protein>
    <recommendedName>
        <fullName evidence="3">YbjN domain-containing protein</fullName>
    </recommendedName>
</protein>
<evidence type="ECO:0000313" key="2">
    <source>
        <dbReference type="Proteomes" id="UP000000771"/>
    </source>
</evidence>
<dbReference type="InterPro" id="IPR019660">
    <property type="entry name" value="Put_sensory_transdc_reg_YbjN"/>
</dbReference>
<reference evidence="1 2" key="1">
    <citation type="journal article" date="2009" name="Stand. Genomic Sci.">
        <title>Complete genome sequence of Acidimicrobium ferrooxidans type strain (ICP).</title>
        <authorList>
            <person name="Clum A."/>
            <person name="Nolan M."/>
            <person name="Lang E."/>
            <person name="Glavina Del Rio T."/>
            <person name="Tice H."/>
            <person name="Copeland A."/>
            <person name="Cheng J.F."/>
            <person name="Lucas S."/>
            <person name="Chen F."/>
            <person name="Bruce D."/>
            <person name="Goodwin L."/>
            <person name="Pitluck S."/>
            <person name="Ivanova N."/>
            <person name="Mavrommatis K."/>
            <person name="Mikhailova N."/>
            <person name="Pati A."/>
            <person name="Chen A."/>
            <person name="Palaniappan K."/>
            <person name="Goker M."/>
            <person name="Spring S."/>
            <person name="Land M."/>
            <person name="Hauser L."/>
            <person name="Chang Y.J."/>
            <person name="Jeffries C.C."/>
            <person name="Chain P."/>
            <person name="Bristow J."/>
            <person name="Eisen J.A."/>
            <person name="Markowitz V."/>
            <person name="Hugenholtz P."/>
            <person name="Kyrpides N.C."/>
            <person name="Klenk H.P."/>
            <person name="Lapidus A."/>
        </authorList>
    </citation>
    <scope>NUCLEOTIDE SEQUENCE [LARGE SCALE GENOMIC DNA]</scope>
    <source>
        <strain evidence="2">DSM 10331 / JCM 15462 / NBRC 103882 / ICP</strain>
    </source>
</reference>
<dbReference type="STRING" id="525909.Afer_0545"/>
<keyword evidence="2" id="KW-1185">Reference proteome</keyword>
<proteinExistence type="predicted"/>
<accession>C7M3B2</accession>
<dbReference type="KEGG" id="afo:Afer_0545"/>
<dbReference type="CDD" id="cd17033">
    <property type="entry name" value="DR1245-like"/>
    <property type="match status" value="1"/>
</dbReference>
<dbReference type="OrthoDB" id="5192220at2"/>
<dbReference type="eggNOG" id="COG5465">
    <property type="taxonomic scope" value="Bacteria"/>
</dbReference>
<dbReference type="Pfam" id="PF10722">
    <property type="entry name" value="YbjN"/>
    <property type="match status" value="1"/>
</dbReference>
<gene>
    <name evidence="1" type="ordered locus">Afer_0545</name>
</gene>
<dbReference type="EMBL" id="CP001631">
    <property type="protein sequence ID" value="ACU53506.1"/>
    <property type="molecule type" value="Genomic_DNA"/>
</dbReference>
<dbReference type="RefSeq" id="WP_015798001.1">
    <property type="nucleotide sequence ID" value="NC_013124.1"/>
</dbReference>
<dbReference type="HOGENOM" id="CLU_118111_0_0_11"/>
<organism evidence="1 2">
    <name type="scientific">Acidimicrobium ferrooxidans (strain DSM 10331 / JCM 15462 / NBRC 103882 / ICP)</name>
    <dbReference type="NCBI Taxonomy" id="525909"/>
    <lineage>
        <taxon>Bacteria</taxon>
        <taxon>Bacillati</taxon>
        <taxon>Actinomycetota</taxon>
        <taxon>Acidimicrobiia</taxon>
        <taxon>Acidimicrobiales</taxon>
        <taxon>Acidimicrobiaceae</taxon>
        <taxon>Acidimicrobium</taxon>
    </lineage>
</organism>
<evidence type="ECO:0008006" key="3">
    <source>
        <dbReference type="Google" id="ProtNLM"/>
    </source>
</evidence>
<dbReference type="Proteomes" id="UP000000771">
    <property type="component" value="Chromosome"/>
</dbReference>
<dbReference type="AlphaFoldDB" id="C7M3B2"/>
<evidence type="ECO:0000313" key="1">
    <source>
        <dbReference type="EMBL" id="ACU53506.1"/>
    </source>
</evidence>